<organism evidence="10 11">
    <name type="scientific">Streptomyces exfoliatus</name>
    <name type="common">Streptomyces hydrogenans</name>
    <dbReference type="NCBI Taxonomy" id="1905"/>
    <lineage>
        <taxon>Bacteria</taxon>
        <taxon>Bacillati</taxon>
        <taxon>Actinomycetota</taxon>
        <taxon>Actinomycetes</taxon>
        <taxon>Kitasatosporales</taxon>
        <taxon>Streptomycetaceae</taxon>
        <taxon>Streptomyces</taxon>
    </lineage>
</organism>
<feature type="compositionally biased region" description="Pro residues" evidence="8">
    <location>
        <begin position="397"/>
        <end position="424"/>
    </location>
</feature>
<reference evidence="10 11" key="1">
    <citation type="submission" date="2024-06" db="EMBL/GenBank/DDBJ databases">
        <title>The Natural Products Discovery Center: Release of the First 8490 Sequenced Strains for Exploring Actinobacteria Biosynthetic Diversity.</title>
        <authorList>
            <person name="Kalkreuter E."/>
            <person name="Kautsar S.A."/>
            <person name="Yang D."/>
            <person name="Bader C.D."/>
            <person name="Teijaro C.N."/>
            <person name="Fluegel L."/>
            <person name="Davis C.M."/>
            <person name="Simpson J.R."/>
            <person name="Lauterbach L."/>
            <person name="Steele A.D."/>
            <person name="Gui C."/>
            <person name="Meng S."/>
            <person name="Li G."/>
            <person name="Viehrig K."/>
            <person name="Ye F."/>
            <person name="Su P."/>
            <person name="Kiefer A.F."/>
            <person name="Nichols A."/>
            <person name="Cepeda A.J."/>
            <person name="Yan W."/>
            <person name="Fan B."/>
            <person name="Jiang Y."/>
            <person name="Adhikari A."/>
            <person name="Zheng C.-J."/>
            <person name="Schuster L."/>
            <person name="Cowan T.M."/>
            <person name="Smanski M.J."/>
            <person name="Chevrette M.G."/>
            <person name="De Carvalho L.P.S."/>
            <person name="Shen B."/>
        </authorList>
    </citation>
    <scope>NUCLEOTIDE SEQUENCE [LARGE SCALE GENOMIC DNA]</scope>
    <source>
        <strain evidence="10 11">NPDC045705</strain>
    </source>
</reference>
<dbReference type="CDD" id="cd14014">
    <property type="entry name" value="STKc_PknB_like"/>
    <property type="match status" value="1"/>
</dbReference>
<dbReference type="SUPFAM" id="SSF56112">
    <property type="entry name" value="Protein kinase-like (PK-like)"/>
    <property type="match status" value="1"/>
</dbReference>
<keyword evidence="5 10" id="KW-0418">Kinase</keyword>
<comment type="caution">
    <text evidence="10">The sequence shown here is derived from an EMBL/GenBank/DDBJ whole genome shotgun (WGS) entry which is preliminary data.</text>
</comment>
<evidence type="ECO:0000256" key="2">
    <source>
        <dbReference type="ARBA" id="ARBA00022527"/>
    </source>
</evidence>
<dbReference type="Pfam" id="PF00069">
    <property type="entry name" value="Pkinase"/>
    <property type="match status" value="1"/>
</dbReference>
<evidence type="ECO:0000259" key="9">
    <source>
        <dbReference type="PROSITE" id="PS50011"/>
    </source>
</evidence>
<dbReference type="PROSITE" id="PS50011">
    <property type="entry name" value="PROTEIN_KINASE_DOM"/>
    <property type="match status" value="1"/>
</dbReference>
<gene>
    <name evidence="10" type="ORF">AB0A76_18725</name>
</gene>
<dbReference type="InterPro" id="IPR011009">
    <property type="entry name" value="Kinase-like_dom_sf"/>
</dbReference>
<dbReference type="PROSITE" id="PS00108">
    <property type="entry name" value="PROTEIN_KINASE_ST"/>
    <property type="match status" value="1"/>
</dbReference>
<dbReference type="RefSeq" id="WP_359209368.1">
    <property type="nucleotide sequence ID" value="NZ_JBEZAM010000024.1"/>
</dbReference>
<sequence length="568" mass="59460">MRRGEVLAGRYRLEERIGAGGFGVVWRAYDPQVQRDVAVKLGVPRSSAEGLRMVREARLNGNLPHPNIATVYDFGETDHDGERTLYLVMELIEGAPLSAVLTRGAPPLDTALAWAAQVCDALATAHDAGVIHRDIKPANVMITPSDVAKVLDFGIAREQVEQPGAPRLTSEHTIIGSLPYMAPERWTDKGVDGRADLYALGCMLLELCTGHLPFPGEEWQELCVRHTTAEPPVPSALRPGLPAALDTLVAELLAKAPADRPDHAREVARRLRSIRATAAAATVTGTAASPAVAPAPPRRRRKALVSSAVAALAVPVIALAVWQQAPFGAAGAGRAARTPDSATTGTNAPSSVVPPSAGPSSAGPSSTGPGATASPSASASTGTPPAPSEPPATSAPKPQPTPTPTPTPKPTPTPTAAPQPPPLPTGWIRLTNAASRMCLAVPDGSRQAAEGLVQARCNGGPEQFWELTKESGRIGTVYSIRNGASGQCMSVDAARKQEGALVTQYLCGDENGLFADQFWTFRYDGSHRAWLLVNSNSAKCVSVREGGGDMEQALQLACGSAGWGLWRT</sequence>
<dbReference type="InterPro" id="IPR035992">
    <property type="entry name" value="Ricin_B-like_lectins"/>
</dbReference>
<feature type="binding site" evidence="7">
    <location>
        <position position="40"/>
    </location>
    <ligand>
        <name>ATP</name>
        <dbReference type="ChEBI" id="CHEBI:30616"/>
    </ligand>
</feature>
<dbReference type="Proteomes" id="UP001551210">
    <property type="component" value="Unassembled WGS sequence"/>
</dbReference>
<dbReference type="SMART" id="SM00220">
    <property type="entry name" value="S_TKc"/>
    <property type="match status" value="1"/>
</dbReference>
<evidence type="ECO:0000256" key="1">
    <source>
        <dbReference type="ARBA" id="ARBA00012513"/>
    </source>
</evidence>
<dbReference type="GO" id="GO:0004674">
    <property type="term" value="F:protein serine/threonine kinase activity"/>
    <property type="evidence" value="ECO:0007669"/>
    <property type="project" value="UniProtKB-KW"/>
</dbReference>
<dbReference type="InterPro" id="IPR000772">
    <property type="entry name" value="Ricin_B_lectin"/>
</dbReference>
<keyword evidence="2 10" id="KW-0723">Serine/threonine-protein kinase</keyword>
<dbReference type="PANTHER" id="PTHR43289">
    <property type="entry name" value="MITOGEN-ACTIVATED PROTEIN KINASE KINASE KINASE 20-RELATED"/>
    <property type="match status" value="1"/>
</dbReference>
<dbReference type="Pfam" id="PF00652">
    <property type="entry name" value="Ricin_B_lectin"/>
    <property type="match status" value="1"/>
</dbReference>
<evidence type="ECO:0000256" key="4">
    <source>
        <dbReference type="ARBA" id="ARBA00022741"/>
    </source>
</evidence>
<dbReference type="SUPFAM" id="SSF50370">
    <property type="entry name" value="Ricin B-like lectins"/>
    <property type="match status" value="1"/>
</dbReference>
<dbReference type="InterPro" id="IPR008271">
    <property type="entry name" value="Ser/Thr_kinase_AS"/>
</dbReference>
<dbReference type="EMBL" id="JBEZAM010000024">
    <property type="protein sequence ID" value="MEU7295222.1"/>
    <property type="molecule type" value="Genomic_DNA"/>
</dbReference>
<keyword evidence="11" id="KW-1185">Reference proteome</keyword>
<protein>
    <recommendedName>
        <fullName evidence="1">non-specific serine/threonine protein kinase</fullName>
        <ecNumber evidence="1">2.7.11.1</ecNumber>
    </recommendedName>
</protein>
<evidence type="ECO:0000313" key="11">
    <source>
        <dbReference type="Proteomes" id="UP001551210"/>
    </source>
</evidence>
<feature type="domain" description="Protein kinase" evidence="9">
    <location>
        <begin position="11"/>
        <end position="274"/>
    </location>
</feature>
<keyword evidence="3" id="KW-0808">Transferase</keyword>
<dbReference type="InterPro" id="IPR000719">
    <property type="entry name" value="Prot_kinase_dom"/>
</dbReference>
<dbReference type="SMART" id="SM00458">
    <property type="entry name" value="RICIN"/>
    <property type="match status" value="1"/>
</dbReference>
<dbReference type="PROSITE" id="PS00107">
    <property type="entry name" value="PROTEIN_KINASE_ATP"/>
    <property type="match status" value="1"/>
</dbReference>
<feature type="region of interest" description="Disordered" evidence="8">
    <location>
        <begin position="332"/>
        <end position="427"/>
    </location>
</feature>
<dbReference type="Gene3D" id="1.10.510.10">
    <property type="entry name" value="Transferase(Phosphotransferase) domain 1"/>
    <property type="match status" value="1"/>
</dbReference>
<evidence type="ECO:0000256" key="8">
    <source>
        <dbReference type="SAM" id="MobiDB-lite"/>
    </source>
</evidence>
<dbReference type="Gene3D" id="3.30.200.20">
    <property type="entry name" value="Phosphorylase Kinase, domain 1"/>
    <property type="match status" value="1"/>
</dbReference>
<feature type="compositionally biased region" description="Low complexity" evidence="8">
    <location>
        <begin position="348"/>
        <end position="383"/>
    </location>
</feature>
<evidence type="ECO:0000256" key="6">
    <source>
        <dbReference type="ARBA" id="ARBA00022840"/>
    </source>
</evidence>
<evidence type="ECO:0000256" key="5">
    <source>
        <dbReference type="ARBA" id="ARBA00022777"/>
    </source>
</evidence>
<evidence type="ECO:0000256" key="7">
    <source>
        <dbReference type="PROSITE-ProRule" id="PRU10141"/>
    </source>
</evidence>
<accession>A0ABV3CYC3</accession>
<dbReference type="PROSITE" id="PS50231">
    <property type="entry name" value="RICIN_B_LECTIN"/>
    <property type="match status" value="1"/>
</dbReference>
<keyword evidence="6 7" id="KW-0067">ATP-binding</keyword>
<dbReference type="CDD" id="cd00161">
    <property type="entry name" value="beta-trefoil_Ricin-like"/>
    <property type="match status" value="1"/>
</dbReference>
<evidence type="ECO:0000256" key="3">
    <source>
        <dbReference type="ARBA" id="ARBA00022679"/>
    </source>
</evidence>
<dbReference type="Gene3D" id="2.80.10.50">
    <property type="match status" value="1"/>
</dbReference>
<proteinExistence type="predicted"/>
<keyword evidence="4 7" id="KW-0547">Nucleotide-binding</keyword>
<evidence type="ECO:0000313" key="10">
    <source>
        <dbReference type="EMBL" id="MEU7295222.1"/>
    </source>
</evidence>
<dbReference type="InterPro" id="IPR017441">
    <property type="entry name" value="Protein_kinase_ATP_BS"/>
</dbReference>
<dbReference type="EC" id="2.7.11.1" evidence="1"/>
<dbReference type="PANTHER" id="PTHR43289:SF6">
    <property type="entry name" value="SERINE_THREONINE-PROTEIN KINASE NEKL-3"/>
    <property type="match status" value="1"/>
</dbReference>
<name>A0ABV3CYC3_STREX</name>